<evidence type="ECO:0000256" key="12">
    <source>
        <dbReference type="RuleBase" id="RU004208"/>
    </source>
</evidence>
<dbReference type="GO" id="GO:0006457">
    <property type="term" value="P:protein folding"/>
    <property type="evidence" value="ECO:0007669"/>
    <property type="project" value="TreeGrafter"/>
</dbReference>
<evidence type="ECO:0000256" key="2">
    <source>
        <dbReference type="ARBA" id="ARBA00004319"/>
    </source>
</evidence>
<dbReference type="CDD" id="cd02995">
    <property type="entry name" value="PDI_a_PDI_a'_C"/>
    <property type="match status" value="1"/>
</dbReference>
<evidence type="ECO:0000256" key="8">
    <source>
        <dbReference type="ARBA" id="ARBA00023157"/>
    </source>
</evidence>
<feature type="disulfide bond" description="Redox-active" evidence="11">
    <location>
        <begin position="91"/>
        <end position="94"/>
    </location>
</feature>
<proteinExistence type="inferred from homology"/>
<evidence type="ECO:0000256" key="13">
    <source>
        <dbReference type="RuleBase" id="RU361130"/>
    </source>
</evidence>
<dbReference type="FunFam" id="3.40.30.10:FF:000023">
    <property type="entry name" value="Protein disulfide-isomerase"/>
    <property type="match status" value="1"/>
</dbReference>
<comment type="catalytic activity">
    <reaction evidence="1 13">
        <text>Catalyzes the rearrangement of -S-S- bonds in proteins.</text>
        <dbReference type="EC" id="5.3.4.1"/>
    </reaction>
</comment>
<feature type="domain" description="Thioredoxin" evidence="14">
    <location>
        <begin position="381"/>
        <end position="512"/>
    </location>
</feature>
<dbReference type="Gene3D" id="3.40.30.10">
    <property type="entry name" value="Glutaredoxin"/>
    <property type="match status" value="4"/>
</dbReference>
<feature type="domain" description="Thioredoxin" evidence="14">
    <location>
        <begin position="37"/>
        <end position="169"/>
    </location>
</feature>
<protein>
    <recommendedName>
        <fullName evidence="4 13">Protein disulfide-isomerase</fullName>
        <ecNumber evidence="4 13">5.3.4.1</ecNumber>
    </recommendedName>
</protein>
<evidence type="ECO:0000259" key="14">
    <source>
        <dbReference type="PROSITE" id="PS51352"/>
    </source>
</evidence>
<dbReference type="CDD" id="cd02981">
    <property type="entry name" value="PDI_b_family"/>
    <property type="match status" value="1"/>
</dbReference>
<organism evidence="15">
    <name type="scientific">Pyramimonas obovata</name>
    <dbReference type="NCBI Taxonomy" id="1411642"/>
    <lineage>
        <taxon>Eukaryota</taxon>
        <taxon>Viridiplantae</taxon>
        <taxon>Chlorophyta</taxon>
        <taxon>Pyramimonadophyceae</taxon>
        <taxon>Pyramimonadales</taxon>
        <taxon>Pyramimonadaceae</taxon>
        <taxon>Pyramimonas</taxon>
        <taxon>Pyramimonas incertae sedis</taxon>
    </lineage>
</organism>
<dbReference type="GO" id="GO:0003756">
    <property type="term" value="F:protein disulfide isomerase activity"/>
    <property type="evidence" value="ECO:0007669"/>
    <property type="project" value="UniProtKB-EC"/>
</dbReference>
<dbReference type="NCBIfam" id="TIGR01130">
    <property type="entry name" value="ER_PDI_fam"/>
    <property type="match status" value="1"/>
</dbReference>
<evidence type="ECO:0000256" key="11">
    <source>
        <dbReference type="PIRSR" id="PIRSR605792-51"/>
    </source>
</evidence>
<dbReference type="Pfam" id="PF13848">
    <property type="entry name" value="Thioredoxin_6"/>
    <property type="match status" value="1"/>
</dbReference>
<dbReference type="CDD" id="cd02982">
    <property type="entry name" value="PDI_b'_family"/>
    <property type="match status" value="1"/>
</dbReference>
<dbReference type="PROSITE" id="PS51352">
    <property type="entry name" value="THIOREDOXIN_2"/>
    <property type="match status" value="2"/>
</dbReference>
<accession>A0A7S0QTJ9</accession>
<comment type="similarity">
    <text evidence="3 12">Belongs to the protein disulfide isomerase family.</text>
</comment>
<evidence type="ECO:0000256" key="6">
    <source>
        <dbReference type="ARBA" id="ARBA00022737"/>
    </source>
</evidence>
<dbReference type="EMBL" id="HBFA01001148">
    <property type="protein sequence ID" value="CAD8648377.1"/>
    <property type="molecule type" value="Transcribed_RNA"/>
</dbReference>
<gene>
    <name evidence="15" type="ORF">POBO1169_LOCUS533</name>
</gene>
<dbReference type="InterPro" id="IPR017937">
    <property type="entry name" value="Thioredoxin_CS"/>
</dbReference>
<dbReference type="PANTHER" id="PTHR18929">
    <property type="entry name" value="PROTEIN DISULFIDE ISOMERASE"/>
    <property type="match status" value="1"/>
</dbReference>
<feature type="signal peptide" evidence="13">
    <location>
        <begin position="1"/>
        <end position="35"/>
    </location>
</feature>
<evidence type="ECO:0000256" key="10">
    <source>
        <dbReference type="ARBA" id="ARBA00023284"/>
    </source>
</evidence>
<evidence type="ECO:0000313" key="15">
    <source>
        <dbReference type="EMBL" id="CAD8648377.1"/>
    </source>
</evidence>
<dbReference type="GO" id="GO:0034976">
    <property type="term" value="P:response to endoplasmic reticulum stress"/>
    <property type="evidence" value="ECO:0007669"/>
    <property type="project" value="TreeGrafter"/>
</dbReference>
<dbReference type="PRINTS" id="PR00421">
    <property type="entry name" value="THIOREDOXIN"/>
</dbReference>
<reference evidence="15" key="1">
    <citation type="submission" date="2021-01" db="EMBL/GenBank/DDBJ databases">
        <authorList>
            <person name="Corre E."/>
            <person name="Pelletier E."/>
            <person name="Niang G."/>
            <person name="Scheremetjew M."/>
            <person name="Finn R."/>
            <person name="Kale V."/>
            <person name="Holt S."/>
            <person name="Cochrane G."/>
            <person name="Meng A."/>
            <person name="Brown T."/>
            <person name="Cohen L."/>
        </authorList>
    </citation>
    <scope>NUCLEOTIDE SEQUENCE</scope>
    <source>
        <strain evidence="15">CCMP722</strain>
    </source>
</reference>
<comment type="subcellular location">
    <subcellularLocation>
        <location evidence="2">Endoplasmic reticulum lumen</location>
    </subcellularLocation>
</comment>
<dbReference type="AlphaFoldDB" id="A0A7S0QTJ9"/>
<dbReference type="PROSITE" id="PS00194">
    <property type="entry name" value="THIOREDOXIN_1"/>
    <property type="match status" value="2"/>
</dbReference>
<dbReference type="SUPFAM" id="SSF52833">
    <property type="entry name" value="Thioredoxin-like"/>
    <property type="match status" value="4"/>
</dbReference>
<evidence type="ECO:0000256" key="9">
    <source>
        <dbReference type="ARBA" id="ARBA00023235"/>
    </source>
</evidence>
<keyword evidence="8 11" id="KW-1015">Disulfide bond</keyword>
<keyword evidence="5 13" id="KW-0732">Signal</keyword>
<keyword evidence="7" id="KW-0256">Endoplasmic reticulum</keyword>
<dbReference type="Pfam" id="PF00085">
    <property type="entry name" value="Thioredoxin"/>
    <property type="match status" value="2"/>
</dbReference>
<evidence type="ECO:0000256" key="3">
    <source>
        <dbReference type="ARBA" id="ARBA00006347"/>
    </source>
</evidence>
<dbReference type="InterPro" id="IPR005792">
    <property type="entry name" value="Prot_disulphide_isomerase"/>
</dbReference>
<dbReference type="GO" id="GO:0005788">
    <property type="term" value="C:endoplasmic reticulum lumen"/>
    <property type="evidence" value="ECO:0007669"/>
    <property type="project" value="UniProtKB-SubCell"/>
</dbReference>
<evidence type="ECO:0000256" key="1">
    <source>
        <dbReference type="ARBA" id="ARBA00001182"/>
    </source>
</evidence>
<keyword evidence="10 11" id="KW-0676">Redox-active center</keyword>
<feature type="disulfide bond" description="Redox-active" evidence="11">
    <location>
        <begin position="431"/>
        <end position="434"/>
    </location>
</feature>
<dbReference type="InterPro" id="IPR005788">
    <property type="entry name" value="PDI_thioredoxin-like_dom"/>
</dbReference>
<dbReference type="InterPro" id="IPR036249">
    <property type="entry name" value="Thioredoxin-like_sf"/>
</dbReference>
<sequence length="528" mass="58140">MALFGLTTLSSWKHSVLLALLSLLILHKAALPALAQYGEDDDYPAFDEDDYDDEADDAEDDKDVIILTEDNFATVIEKAPFVLVEFYAPWCGHCKQLAPEYAQAATEIKEYDETIVIAKLDATVHGEVAQQFDVEGYPTLKWFKNGEVSEYDGGRTAADIVAWVKRKTGPASRLVEFVADLEKYTKDEEVVVLAYLSGLEGAEFDAYMAVAGDNADVVFVHTVTAEVAAVHALKVSSAIMLKEFDGGNVPLEGALEEEAFGAFVGKNKLPLVIPFNEKNADRIFGSGIASQVLLFYSGDDAEEVLSTARAVAPQFTGECIFVSVDTDTEEVQSVLEYFGVEAGKVEPVQLMGFVVKDEEGIKYEYTDEYTVEAVVAYTKKLVAGELTPYFKSEDIPEKNDGPVLTVVGKTFDAVVNDATKDVMLEIYAPWCGHCKQLAPIYKKLGKRFKDVESVVIAQMDGTANEHPSLTTVVEGFPTVLFYPAQHKEDGPLKVEGERTLKELAKFIKENADIPYEIPSKKKETKDEL</sequence>
<dbReference type="PANTHER" id="PTHR18929:SF246">
    <property type="entry name" value="PROTEIN DISULFIDE ISOMERASE-LIKE 1-4"/>
    <property type="match status" value="1"/>
</dbReference>
<keyword evidence="9 13" id="KW-0413">Isomerase</keyword>
<dbReference type="EC" id="5.3.4.1" evidence="4 13"/>
<dbReference type="CDD" id="cd02961">
    <property type="entry name" value="PDI_a_family"/>
    <property type="match status" value="1"/>
</dbReference>
<dbReference type="InterPro" id="IPR013766">
    <property type="entry name" value="Thioredoxin_domain"/>
</dbReference>
<evidence type="ECO:0000256" key="4">
    <source>
        <dbReference type="ARBA" id="ARBA00012723"/>
    </source>
</evidence>
<keyword evidence="6" id="KW-0677">Repeat</keyword>
<evidence type="ECO:0000256" key="5">
    <source>
        <dbReference type="ARBA" id="ARBA00022729"/>
    </source>
</evidence>
<dbReference type="NCBIfam" id="TIGR01126">
    <property type="entry name" value="pdi_dom"/>
    <property type="match status" value="1"/>
</dbReference>
<name>A0A7S0QTJ9_9CHLO</name>
<feature type="chain" id="PRO_5031604571" description="Protein disulfide-isomerase" evidence="13">
    <location>
        <begin position="36"/>
        <end position="528"/>
    </location>
</feature>
<evidence type="ECO:0000256" key="7">
    <source>
        <dbReference type="ARBA" id="ARBA00022824"/>
    </source>
</evidence>